<gene>
    <name evidence="1" type="ORF">A0H76_2919</name>
</gene>
<dbReference type="VEuPathDB" id="MicrosporidiaDB:A0H76_2919"/>
<dbReference type="Proteomes" id="UP000192501">
    <property type="component" value="Unassembled WGS sequence"/>
</dbReference>
<dbReference type="AlphaFoldDB" id="A0A1X0Q5I4"/>
<name>A0A1X0Q5I4_9MICR</name>
<evidence type="ECO:0000313" key="2">
    <source>
        <dbReference type="Proteomes" id="UP000192501"/>
    </source>
</evidence>
<dbReference type="Gene3D" id="2.30.30.850">
    <property type="match status" value="1"/>
</dbReference>
<accession>A0A1X0Q5I4</accession>
<evidence type="ECO:0008006" key="3">
    <source>
        <dbReference type="Google" id="ProtNLM"/>
    </source>
</evidence>
<proteinExistence type="predicted"/>
<evidence type="ECO:0000313" key="1">
    <source>
        <dbReference type="EMBL" id="ORD92924.1"/>
    </source>
</evidence>
<protein>
    <recommendedName>
        <fullName evidence="3">POL4</fullName>
    </recommendedName>
</protein>
<dbReference type="EMBL" id="LTAI01002173">
    <property type="protein sequence ID" value="ORD92924.1"/>
    <property type="molecule type" value="Genomic_DNA"/>
</dbReference>
<organism evidence="1 2">
    <name type="scientific">Hepatospora eriocheir</name>
    <dbReference type="NCBI Taxonomy" id="1081669"/>
    <lineage>
        <taxon>Eukaryota</taxon>
        <taxon>Fungi</taxon>
        <taxon>Fungi incertae sedis</taxon>
        <taxon>Microsporidia</taxon>
        <taxon>Hepatosporidae</taxon>
        <taxon>Hepatospora</taxon>
    </lineage>
</organism>
<reference evidence="1 2" key="1">
    <citation type="journal article" date="2017" name="Environ. Microbiol.">
        <title>Decay of the glycolytic pathway and adaptation to intranuclear parasitism within Enterocytozoonidae microsporidia.</title>
        <authorList>
            <person name="Wiredu Boakye D."/>
            <person name="Jaroenlak P."/>
            <person name="Prachumwat A."/>
            <person name="Williams T.A."/>
            <person name="Bateman K.S."/>
            <person name="Itsathitphaisarn O."/>
            <person name="Sritunyalucksana K."/>
            <person name="Paszkiewicz K.H."/>
            <person name="Moore K.A."/>
            <person name="Stentiford G.D."/>
            <person name="Williams B.A."/>
        </authorList>
    </citation>
    <scope>NUCLEOTIDE SEQUENCE [LARGE SCALE GENOMIC DNA]</scope>
    <source>
        <strain evidence="2">canceri</strain>
    </source>
</reference>
<comment type="caution">
    <text evidence="1">The sequence shown here is derived from an EMBL/GenBank/DDBJ whole genome shotgun (WGS) entry which is preliminary data.</text>
</comment>
<sequence>MKLMNEKRDSNYHYQPGDLILIKNHQPNKNESRFLGPYKIHSCEENYVILDTIKREKVNLKRLKPYLTASQRGQNIVSPLHKTNSRNLSF</sequence>